<dbReference type="InterPro" id="IPR029063">
    <property type="entry name" value="SAM-dependent_MTases_sf"/>
</dbReference>
<dbReference type="GO" id="GO:0008168">
    <property type="term" value="F:methyltransferase activity"/>
    <property type="evidence" value="ECO:0007669"/>
    <property type="project" value="UniProtKB-KW"/>
</dbReference>
<dbReference type="CDD" id="cd02440">
    <property type="entry name" value="AdoMet_MTases"/>
    <property type="match status" value="1"/>
</dbReference>
<dbReference type="Proteomes" id="UP000316208">
    <property type="component" value="Unassembled WGS sequence"/>
</dbReference>
<dbReference type="RefSeq" id="WP_142542184.1">
    <property type="nucleotide sequence ID" value="NZ_SADY01000001.1"/>
</dbReference>
<dbReference type="GO" id="GO:0032259">
    <property type="term" value="P:methylation"/>
    <property type="evidence" value="ECO:0007669"/>
    <property type="project" value="UniProtKB-KW"/>
</dbReference>
<name>A0ABY3ATX3_PAEPP</name>
<dbReference type="EMBL" id="SADY01000001">
    <property type="protein sequence ID" value="TQR46277.1"/>
    <property type="molecule type" value="Genomic_DNA"/>
</dbReference>
<keyword evidence="1" id="KW-0808">Transferase</keyword>
<dbReference type="InterPro" id="IPR041698">
    <property type="entry name" value="Methyltransf_25"/>
</dbReference>
<protein>
    <submittedName>
        <fullName evidence="3">Class I SAM-dependent methyltransferase</fullName>
    </submittedName>
</protein>
<dbReference type="Pfam" id="PF13649">
    <property type="entry name" value="Methyltransf_25"/>
    <property type="match status" value="1"/>
</dbReference>
<reference evidence="3 4" key="1">
    <citation type="submission" date="2018-03" db="EMBL/GenBank/DDBJ databases">
        <title>Aerobic endospore-forming bacteria genome sequencing and assembly.</title>
        <authorList>
            <person name="Cavalcante D.A."/>
            <person name="Driks A."/>
            <person name="Putonti C."/>
            <person name="De-Souza M.T."/>
        </authorList>
    </citation>
    <scope>NUCLEOTIDE SEQUENCE [LARGE SCALE GENOMIC DNA]</scope>
    <source>
        <strain evidence="3 4">SDF0028</strain>
    </source>
</reference>
<dbReference type="Gene3D" id="3.40.50.150">
    <property type="entry name" value="Vaccinia Virus protein VP39"/>
    <property type="match status" value="1"/>
</dbReference>
<proteinExistence type="predicted"/>
<evidence type="ECO:0000313" key="4">
    <source>
        <dbReference type="Proteomes" id="UP000316208"/>
    </source>
</evidence>
<evidence type="ECO:0000313" key="3">
    <source>
        <dbReference type="EMBL" id="TQR46277.1"/>
    </source>
</evidence>
<gene>
    <name evidence="3" type="ORF">C7Y44_00880</name>
</gene>
<evidence type="ECO:0000256" key="1">
    <source>
        <dbReference type="ARBA" id="ARBA00022679"/>
    </source>
</evidence>
<evidence type="ECO:0000259" key="2">
    <source>
        <dbReference type="Pfam" id="PF13649"/>
    </source>
</evidence>
<dbReference type="Gene3D" id="2.20.25.110">
    <property type="entry name" value="S-adenosyl-L-methionine-dependent methyltransferases"/>
    <property type="match status" value="1"/>
</dbReference>
<dbReference type="SUPFAM" id="SSF53335">
    <property type="entry name" value="S-adenosyl-L-methionine-dependent methyltransferases"/>
    <property type="match status" value="1"/>
</dbReference>
<sequence length="277" mass="32015">MVNEIIIMLTNSLLYGIGRVRMSLDIFEGNLEKYADPLHYDDLYNNYKEDLDFIQECVEKTTHPIIELACGTGRLTIPLAKRGYEMYGVDIHQGMLNLAIEKAKASNVNIHFSQQDCTQLDLPIKSPFIFMVGNSFQHFLTNESQSALLKSVKSHLMPNGEFIFDTRNPILKELAVIDEEENTYTNANNQLVVEKHRDVYNHQTQVMHCTTIQNTLINNIDTIKKDSISLRYTYPMEIQRLLSEHDFELISMYGSWKKDSFTKDSKSMVIHCRLTFS</sequence>
<comment type="caution">
    <text evidence="3">The sequence shown here is derived from an EMBL/GenBank/DDBJ whole genome shotgun (WGS) entry which is preliminary data.</text>
</comment>
<keyword evidence="3" id="KW-0489">Methyltransferase</keyword>
<organism evidence="3 4">
    <name type="scientific">Paenibacillus popilliae</name>
    <name type="common">Bacillus popilliae</name>
    <dbReference type="NCBI Taxonomy" id="78057"/>
    <lineage>
        <taxon>Bacteria</taxon>
        <taxon>Bacillati</taxon>
        <taxon>Bacillota</taxon>
        <taxon>Bacilli</taxon>
        <taxon>Bacillales</taxon>
        <taxon>Paenibacillaceae</taxon>
        <taxon>Paenibacillus</taxon>
    </lineage>
</organism>
<feature type="domain" description="Methyltransferase" evidence="2">
    <location>
        <begin position="65"/>
        <end position="160"/>
    </location>
</feature>
<keyword evidence="4" id="KW-1185">Reference proteome</keyword>
<dbReference type="PANTHER" id="PTHR43861">
    <property type="entry name" value="TRANS-ACONITATE 2-METHYLTRANSFERASE-RELATED"/>
    <property type="match status" value="1"/>
</dbReference>
<accession>A0ABY3ATX3</accession>